<dbReference type="CDD" id="cd17546">
    <property type="entry name" value="REC_hyHK_CKI1_RcsC-like"/>
    <property type="match status" value="1"/>
</dbReference>
<dbReference type="GO" id="GO:0005886">
    <property type="term" value="C:plasma membrane"/>
    <property type="evidence" value="ECO:0007669"/>
    <property type="project" value="TreeGrafter"/>
</dbReference>
<evidence type="ECO:0000256" key="8">
    <source>
        <dbReference type="ARBA" id="ARBA00022840"/>
    </source>
</evidence>
<organism evidence="17 18">
    <name type="scientific">Leptospira jelokensis</name>
    <dbReference type="NCBI Taxonomy" id="2484931"/>
    <lineage>
        <taxon>Bacteria</taxon>
        <taxon>Pseudomonadati</taxon>
        <taxon>Spirochaetota</taxon>
        <taxon>Spirochaetia</taxon>
        <taxon>Leptospirales</taxon>
        <taxon>Leptospiraceae</taxon>
        <taxon>Leptospira</taxon>
    </lineage>
</organism>
<evidence type="ECO:0000256" key="11">
    <source>
        <dbReference type="ARBA" id="ARBA00023306"/>
    </source>
</evidence>
<feature type="modified residue" description="4-aspartylphosphate" evidence="12">
    <location>
        <position position="582"/>
    </location>
</feature>
<comment type="catalytic activity">
    <reaction evidence="1">
        <text>ATP + protein L-histidine = ADP + protein N-phospho-L-histidine.</text>
        <dbReference type="EC" id="2.7.13.3"/>
    </reaction>
</comment>
<dbReference type="SUPFAM" id="SSF55874">
    <property type="entry name" value="ATPase domain of HSP90 chaperone/DNA topoisomerase II/histidine kinase"/>
    <property type="match status" value="1"/>
</dbReference>
<feature type="domain" description="PAS" evidence="15">
    <location>
        <begin position="7"/>
        <end position="53"/>
    </location>
</feature>
<dbReference type="Proteomes" id="UP000297567">
    <property type="component" value="Unassembled WGS sequence"/>
</dbReference>
<dbReference type="NCBIfam" id="TIGR00229">
    <property type="entry name" value="sensory_box"/>
    <property type="match status" value="2"/>
</dbReference>
<dbReference type="Gene3D" id="3.30.565.10">
    <property type="entry name" value="Histidine kinase-like ATPase, C-terminal domain"/>
    <property type="match status" value="1"/>
</dbReference>
<protein>
    <recommendedName>
        <fullName evidence="3">histidine kinase</fullName>
        <ecNumber evidence="3">2.7.13.3</ecNumber>
    </recommendedName>
</protein>
<keyword evidence="18" id="KW-1185">Reference proteome</keyword>
<feature type="domain" description="PAC" evidence="16">
    <location>
        <begin position="80"/>
        <end position="132"/>
    </location>
</feature>
<evidence type="ECO:0000256" key="12">
    <source>
        <dbReference type="PROSITE-ProRule" id="PRU00169"/>
    </source>
</evidence>
<reference evidence="17" key="1">
    <citation type="journal article" date="2019" name="PLoS Negl. Trop. Dis.">
        <title>Revisiting the worldwide diversity of Leptospira species in the environment.</title>
        <authorList>
            <person name="Vincent A.T."/>
            <person name="Schiettekatte O."/>
            <person name="Bourhy P."/>
            <person name="Veyrier F.J."/>
            <person name="Picardeau M."/>
        </authorList>
    </citation>
    <scope>NUCLEOTIDE SEQUENCE [LARGE SCALE GENOMIC DNA]</scope>
    <source>
        <strain evidence="17">201702451</strain>
    </source>
</reference>
<dbReference type="Pfam" id="PF02518">
    <property type="entry name" value="HATPase_c"/>
    <property type="match status" value="1"/>
</dbReference>
<dbReference type="InterPro" id="IPR011006">
    <property type="entry name" value="CheY-like_superfamily"/>
</dbReference>
<keyword evidence="8" id="KW-0067">ATP-binding</keyword>
<dbReference type="Gene3D" id="3.30.450.20">
    <property type="entry name" value="PAS domain"/>
    <property type="match status" value="2"/>
</dbReference>
<dbReference type="PANTHER" id="PTHR43047">
    <property type="entry name" value="TWO-COMPONENT HISTIDINE PROTEIN KINASE"/>
    <property type="match status" value="1"/>
</dbReference>
<dbReference type="SMART" id="SM00448">
    <property type="entry name" value="REC"/>
    <property type="match status" value="1"/>
</dbReference>
<dbReference type="PROSITE" id="PS50113">
    <property type="entry name" value="PAC"/>
    <property type="match status" value="2"/>
</dbReference>
<dbReference type="GO" id="GO:0000155">
    <property type="term" value="F:phosphorelay sensor kinase activity"/>
    <property type="evidence" value="ECO:0007669"/>
    <property type="project" value="InterPro"/>
</dbReference>
<dbReference type="Gene3D" id="1.10.287.130">
    <property type="match status" value="1"/>
</dbReference>
<dbReference type="PROSITE" id="PS50110">
    <property type="entry name" value="RESPONSE_REGULATORY"/>
    <property type="match status" value="1"/>
</dbReference>
<dbReference type="InterPro" id="IPR035965">
    <property type="entry name" value="PAS-like_dom_sf"/>
</dbReference>
<evidence type="ECO:0000256" key="1">
    <source>
        <dbReference type="ARBA" id="ARBA00000085"/>
    </source>
</evidence>
<dbReference type="CDD" id="cd00130">
    <property type="entry name" value="PAS"/>
    <property type="match status" value="2"/>
</dbReference>
<dbReference type="InterPro" id="IPR004358">
    <property type="entry name" value="Sig_transdc_His_kin-like_C"/>
</dbReference>
<feature type="domain" description="PAC" evidence="16">
    <location>
        <begin position="207"/>
        <end position="259"/>
    </location>
</feature>
<dbReference type="InterPro" id="IPR005467">
    <property type="entry name" value="His_kinase_dom"/>
</dbReference>
<dbReference type="SMART" id="SM00091">
    <property type="entry name" value="PAS"/>
    <property type="match status" value="2"/>
</dbReference>
<dbReference type="RefSeq" id="WP_135644526.1">
    <property type="nucleotide sequence ID" value="NZ_RQGH01000033.1"/>
</dbReference>
<keyword evidence="4 12" id="KW-0597">Phosphoprotein</keyword>
<dbReference type="Pfam" id="PF00072">
    <property type="entry name" value="Response_reg"/>
    <property type="match status" value="1"/>
</dbReference>
<dbReference type="PROSITE" id="PS50112">
    <property type="entry name" value="PAS"/>
    <property type="match status" value="2"/>
</dbReference>
<keyword evidence="5" id="KW-0808">Transferase</keyword>
<evidence type="ECO:0000256" key="6">
    <source>
        <dbReference type="ARBA" id="ARBA00022741"/>
    </source>
</evidence>
<dbReference type="SMART" id="SM00388">
    <property type="entry name" value="HisKA"/>
    <property type="match status" value="1"/>
</dbReference>
<proteinExistence type="predicted"/>
<dbReference type="FunFam" id="3.30.565.10:FF:000010">
    <property type="entry name" value="Sensor histidine kinase RcsC"/>
    <property type="match status" value="1"/>
</dbReference>
<keyword evidence="10" id="KW-0472">Membrane</keyword>
<dbReference type="CDD" id="cd16922">
    <property type="entry name" value="HATPase_EvgS-ArcB-TorS-like"/>
    <property type="match status" value="1"/>
</dbReference>
<dbReference type="GO" id="GO:0006355">
    <property type="term" value="P:regulation of DNA-templated transcription"/>
    <property type="evidence" value="ECO:0007669"/>
    <property type="project" value="InterPro"/>
</dbReference>
<dbReference type="SMART" id="SM00086">
    <property type="entry name" value="PAC"/>
    <property type="match status" value="2"/>
</dbReference>
<dbReference type="EC" id="2.7.13.3" evidence="3"/>
<evidence type="ECO:0000256" key="2">
    <source>
        <dbReference type="ARBA" id="ARBA00004370"/>
    </source>
</evidence>
<keyword evidence="7 17" id="KW-0418">Kinase</keyword>
<dbReference type="InterPro" id="IPR001789">
    <property type="entry name" value="Sig_transdc_resp-reg_receiver"/>
</dbReference>
<comment type="subcellular location">
    <subcellularLocation>
        <location evidence="2">Membrane</location>
    </subcellularLocation>
</comment>
<evidence type="ECO:0000256" key="9">
    <source>
        <dbReference type="ARBA" id="ARBA00023012"/>
    </source>
</evidence>
<dbReference type="GO" id="GO:0009927">
    <property type="term" value="F:histidine phosphotransfer kinase activity"/>
    <property type="evidence" value="ECO:0007669"/>
    <property type="project" value="TreeGrafter"/>
</dbReference>
<dbReference type="PROSITE" id="PS50109">
    <property type="entry name" value="HIS_KIN"/>
    <property type="match status" value="1"/>
</dbReference>
<gene>
    <name evidence="17" type="ORF">EHQ62_15555</name>
</gene>
<evidence type="ECO:0000256" key="4">
    <source>
        <dbReference type="ARBA" id="ARBA00022553"/>
    </source>
</evidence>
<feature type="domain" description="PAS" evidence="15">
    <location>
        <begin position="133"/>
        <end position="203"/>
    </location>
</feature>
<dbReference type="Pfam" id="PF00512">
    <property type="entry name" value="HisKA"/>
    <property type="match status" value="1"/>
</dbReference>
<dbReference type="AlphaFoldDB" id="A0A4Z0ZZZ7"/>
<evidence type="ECO:0000259" key="14">
    <source>
        <dbReference type="PROSITE" id="PS50110"/>
    </source>
</evidence>
<dbReference type="PANTHER" id="PTHR43047:SF72">
    <property type="entry name" value="OSMOSENSING HISTIDINE PROTEIN KINASE SLN1"/>
    <property type="match status" value="1"/>
</dbReference>
<comment type="caution">
    <text evidence="17">The sequence shown here is derived from an EMBL/GenBank/DDBJ whole genome shotgun (WGS) entry which is preliminary data.</text>
</comment>
<evidence type="ECO:0000259" key="15">
    <source>
        <dbReference type="PROSITE" id="PS50112"/>
    </source>
</evidence>
<feature type="domain" description="Response regulatory" evidence="14">
    <location>
        <begin position="531"/>
        <end position="649"/>
    </location>
</feature>
<dbReference type="GO" id="GO:0005524">
    <property type="term" value="F:ATP binding"/>
    <property type="evidence" value="ECO:0007669"/>
    <property type="project" value="UniProtKB-KW"/>
</dbReference>
<keyword evidence="11" id="KW-0131">Cell cycle</keyword>
<dbReference type="InterPro" id="IPR013767">
    <property type="entry name" value="PAS_fold"/>
</dbReference>
<accession>A0A4Z0ZZZ7</accession>
<dbReference type="InterPro" id="IPR003661">
    <property type="entry name" value="HisK_dim/P_dom"/>
</dbReference>
<dbReference type="SUPFAM" id="SSF52172">
    <property type="entry name" value="CheY-like"/>
    <property type="match status" value="1"/>
</dbReference>
<keyword evidence="9" id="KW-0902">Two-component regulatory system</keyword>
<dbReference type="InterPro" id="IPR000014">
    <property type="entry name" value="PAS"/>
</dbReference>
<evidence type="ECO:0000256" key="10">
    <source>
        <dbReference type="ARBA" id="ARBA00023136"/>
    </source>
</evidence>
<dbReference type="Pfam" id="PF00989">
    <property type="entry name" value="PAS"/>
    <property type="match status" value="1"/>
</dbReference>
<dbReference type="FunFam" id="1.10.287.130:FF:000038">
    <property type="entry name" value="Sensory transduction histidine kinase"/>
    <property type="match status" value="1"/>
</dbReference>
<evidence type="ECO:0000256" key="7">
    <source>
        <dbReference type="ARBA" id="ARBA00022777"/>
    </source>
</evidence>
<evidence type="ECO:0000313" key="17">
    <source>
        <dbReference type="EMBL" id="TGL59785.1"/>
    </source>
</evidence>
<evidence type="ECO:0000256" key="3">
    <source>
        <dbReference type="ARBA" id="ARBA00012438"/>
    </source>
</evidence>
<evidence type="ECO:0000259" key="16">
    <source>
        <dbReference type="PROSITE" id="PS50113"/>
    </source>
</evidence>
<dbReference type="SMART" id="SM00387">
    <property type="entry name" value="HATPase_c"/>
    <property type="match status" value="1"/>
</dbReference>
<dbReference type="InterPro" id="IPR003594">
    <property type="entry name" value="HATPase_dom"/>
</dbReference>
<keyword evidence="6" id="KW-0547">Nucleotide-binding</keyword>
<dbReference type="SUPFAM" id="SSF47384">
    <property type="entry name" value="Homodimeric domain of signal transducing histidine kinase"/>
    <property type="match status" value="1"/>
</dbReference>
<dbReference type="EMBL" id="RQGH01000033">
    <property type="protein sequence ID" value="TGL59785.1"/>
    <property type="molecule type" value="Genomic_DNA"/>
</dbReference>
<dbReference type="Gene3D" id="3.40.50.2300">
    <property type="match status" value="1"/>
</dbReference>
<dbReference type="InterPro" id="IPR036890">
    <property type="entry name" value="HATPase_C_sf"/>
</dbReference>
<dbReference type="SUPFAM" id="SSF55785">
    <property type="entry name" value="PYP-like sensor domain (PAS domain)"/>
    <property type="match status" value="2"/>
</dbReference>
<evidence type="ECO:0000259" key="13">
    <source>
        <dbReference type="PROSITE" id="PS50109"/>
    </source>
</evidence>
<dbReference type="InterPro" id="IPR000700">
    <property type="entry name" value="PAS-assoc_C"/>
</dbReference>
<evidence type="ECO:0000256" key="5">
    <source>
        <dbReference type="ARBA" id="ARBA00022679"/>
    </source>
</evidence>
<feature type="domain" description="Histidine kinase" evidence="13">
    <location>
        <begin position="277"/>
        <end position="498"/>
    </location>
</feature>
<evidence type="ECO:0000313" key="18">
    <source>
        <dbReference type="Proteomes" id="UP000297567"/>
    </source>
</evidence>
<dbReference type="InterPro" id="IPR001610">
    <property type="entry name" value="PAC"/>
</dbReference>
<dbReference type="PRINTS" id="PR00344">
    <property type="entry name" value="BCTRLSENSOR"/>
</dbReference>
<dbReference type="CDD" id="cd00082">
    <property type="entry name" value="HisKA"/>
    <property type="match status" value="1"/>
</dbReference>
<name>A0A4Z0ZZZ7_9LEPT</name>
<sequence length="655" mass="74394">MDHKIPKEAYSSLILQYFYDAVIVTDLEFRITSWNLAAERIYGYKMEEVVGKTTKDILKTIILDGDRAKSIADLQTNGIWQGEVFQFKKDGSKLKIRSAASFLKDKDGATIGVIAINRDITEENRIQEELAESEERFRMSFENAGIGVCLLDLDGKFLRVNKKLQSMLGYDESELVGKPSKEFAYKEDQNIFHQYRETALRGKDVDVVYEKRYISKTNQILWIEISNSLVKDRNGAPLYFVVHFNNITDRKNAELHLIQAKKEAERANQAKSDFVANMSHEIRTPLNGVIGFNELLLTTNLDEDQKEFVKNAISSAHGLLGIINDILDISKIEAGKLVLNETVSNLKHIVKDSIGVLKWKANEKKIQLEFEDNPNLPEWILVDATRLRQILINLLGNAVKFTEEGSVRLSITSEPAENEKTKLTFIVCDTGIGIPETHKNKVFQSFWQGESNSTRRFGGTGLGLRITKSLIDLMGGEIEFISEEGKGTEFRFSIDCLTVKNEKGLDGEKENLQKEVWEKINQSKLFDIKPKILIAEDNAMNRDLLKRMILKYIPNANVLEAENGLDAAKMANESQPNLIFMDVQMPEMDGLEASIEIRKQKLNQQTPIVALTAGALYEERKKCFDVGMDHFLTKPIDILALNQVLYHYLNPTKLD</sequence>
<dbReference type="InterPro" id="IPR036097">
    <property type="entry name" value="HisK_dim/P_sf"/>
</dbReference>
<dbReference type="Pfam" id="PF13426">
    <property type="entry name" value="PAS_9"/>
    <property type="match status" value="1"/>
</dbReference>